<keyword evidence="3" id="KW-1185">Reference proteome</keyword>
<dbReference type="EMBL" id="BOOY01000034">
    <property type="protein sequence ID" value="GIJ05488.1"/>
    <property type="molecule type" value="Genomic_DNA"/>
</dbReference>
<dbReference type="InterPro" id="IPR017853">
    <property type="entry name" value="GH"/>
</dbReference>
<feature type="signal peptide" evidence="1">
    <location>
        <begin position="1"/>
        <end position="33"/>
    </location>
</feature>
<dbReference type="PANTHER" id="PTHR36183:SF2">
    <property type="entry name" value="BETA-GLUCURONIDASE C-TERMINAL DOMAIN-CONTAINING PROTEIN"/>
    <property type="match status" value="1"/>
</dbReference>
<name>A0A8J4DLK6_9ACTN</name>
<dbReference type="SUPFAM" id="SSF51445">
    <property type="entry name" value="(Trans)glycosidases"/>
    <property type="match status" value="1"/>
</dbReference>
<keyword evidence="1" id="KW-0732">Signal</keyword>
<dbReference type="AlphaFoldDB" id="A0A8J4DLK6"/>
<gene>
    <name evidence="2" type="ORF">Sya03_48400</name>
</gene>
<evidence type="ECO:0000256" key="1">
    <source>
        <dbReference type="SAM" id="SignalP"/>
    </source>
</evidence>
<dbReference type="Proteomes" id="UP000652013">
    <property type="component" value="Unassembled WGS sequence"/>
</dbReference>
<proteinExistence type="predicted"/>
<reference evidence="2" key="1">
    <citation type="submission" date="2021-01" db="EMBL/GenBank/DDBJ databases">
        <title>Whole genome shotgun sequence of Spirilliplanes yamanashiensis NBRC 15828.</title>
        <authorList>
            <person name="Komaki H."/>
            <person name="Tamura T."/>
        </authorList>
    </citation>
    <scope>NUCLEOTIDE SEQUENCE</scope>
    <source>
        <strain evidence="2">NBRC 15828</strain>
    </source>
</reference>
<dbReference type="Gene3D" id="3.20.20.80">
    <property type="entry name" value="Glycosidases"/>
    <property type="match status" value="1"/>
</dbReference>
<evidence type="ECO:0000313" key="2">
    <source>
        <dbReference type="EMBL" id="GIJ05488.1"/>
    </source>
</evidence>
<organism evidence="2 3">
    <name type="scientific">Spirilliplanes yamanashiensis</name>
    <dbReference type="NCBI Taxonomy" id="42233"/>
    <lineage>
        <taxon>Bacteria</taxon>
        <taxon>Bacillati</taxon>
        <taxon>Actinomycetota</taxon>
        <taxon>Actinomycetes</taxon>
        <taxon>Micromonosporales</taxon>
        <taxon>Micromonosporaceae</taxon>
        <taxon>Spirilliplanes</taxon>
    </lineage>
</organism>
<dbReference type="Gene3D" id="2.60.40.1180">
    <property type="entry name" value="Golgi alpha-mannosidase II"/>
    <property type="match status" value="1"/>
</dbReference>
<protein>
    <submittedName>
        <fullName evidence="2">Uncharacterized protein</fullName>
    </submittedName>
</protein>
<feature type="chain" id="PRO_5035208942" evidence="1">
    <location>
        <begin position="34"/>
        <end position="492"/>
    </location>
</feature>
<comment type="caution">
    <text evidence="2">The sequence shown here is derived from an EMBL/GenBank/DDBJ whole genome shotgun (WGS) entry which is preliminary data.</text>
</comment>
<dbReference type="PANTHER" id="PTHR36183">
    <property type="entry name" value="BETA-GLUCURONIDASE"/>
    <property type="match status" value="1"/>
</dbReference>
<evidence type="ECO:0000313" key="3">
    <source>
        <dbReference type="Proteomes" id="UP000652013"/>
    </source>
</evidence>
<dbReference type="InterPro" id="IPR052974">
    <property type="entry name" value="GH79_Enzymes"/>
</dbReference>
<dbReference type="InterPro" id="IPR013780">
    <property type="entry name" value="Glyco_hydro_b"/>
</dbReference>
<sequence>MEMHMRTLRAGSAVVAGLALFLTAGAAAPPASAAATGTASVVVDFTKAGGPLPADLVGLSFEMRELGIGNLDARKGNMVQLFKTLGPSNVRIAGNTLDRDGIWLPEGRAMPQPHPEWLQHVVTRSDIERLDDFLDATDWKTEIGINLGRWDAAAAADQAKVMTRVLGKRLVAAECGNEPDQWVGKGFRPAGFSYADYLKDFQACAAAVGPAIPLAGPDAAAPNSVWAANLARDANDRLSQVMLHQYAMDPTGTMERLLSRDTYDKQLRTITPNLDAAKALGIPLRLDETNSAWGGGIDGVSNKHGSALWALDYSLQLGQAGVAGLNFHGGLGVCDQPIWNGKWQIYTPICAASKAGELAQIYKVMPIYYGLWMARQLGSGHFLPVTLTTDRNVTAYAVKGRDGRLRLAVISKEDPSAGPVAVSVSVGGRNRAAQVIRMTGSSLAGVDTAVQGATVDHLGRLKPGPADRVPVRSGALTVELAAGSAAVVTLDR</sequence>
<accession>A0A8J4DLK6</accession>